<keyword evidence="2 4" id="KW-1133">Transmembrane helix</keyword>
<dbReference type="Gene3D" id="1.20.1250.20">
    <property type="entry name" value="MFS general substrate transporter like domains"/>
    <property type="match status" value="1"/>
</dbReference>
<evidence type="ECO:0000256" key="1">
    <source>
        <dbReference type="ARBA" id="ARBA00022692"/>
    </source>
</evidence>
<dbReference type="InterPro" id="IPR011701">
    <property type="entry name" value="MFS"/>
</dbReference>
<evidence type="ECO:0000256" key="2">
    <source>
        <dbReference type="ARBA" id="ARBA00022989"/>
    </source>
</evidence>
<sequence>MPHMDTQTSHITQAERLSPALVLLLAMGAGAAVANSYYNQALLGHLTADFDLRAGFAVAVPVLTQLGNAVGVLFLAPLGDRIERKSLILVTIGALAVALIGAAVAPGFIWLAVASLAVGLGATVAQQIVPLAVHLAAPAERGRVLGTVTGGILIGILLARAVGGLISDTWGWSVVFWFAAALMIVIGAALAIWLPRVPPTTTLSYPRLIGSLWGLIRSHRILRRAVAVQFLIFAAFIGFWSTLALLLAEPVYGLGGAAVGLLALVGVAGALAAPMAGAMSDRYGAGPIVSIGACLVLIAFLVFWLWQASLVGLVVGILVLDLAVQSSQVANQARIYALDPTARSRLNTVFMATMLAGGAFGAGIGGAAYVYWGWSGVCAFGVLSAALAFLLSHRS</sequence>
<dbReference type="PANTHER" id="PTHR42910:SF1">
    <property type="entry name" value="MAJOR FACILITATOR SUPERFAMILY (MFS) PROFILE DOMAIN-CONTAINING PROTEIN"/>
    <property type="match status" value="1"/>
</dbReference>
<dbReference type="InterPro" id="IPR036259">
    <property type="entry name" value="MFS_trans_sf"/>
</dbReference>
<gene>
    <name evidence="6" type="ORF">SAMN04487991_0611</name>
</gene>
<feature type="transmembrane region" description="Helical" evidence="4">
    <location>
        <begin position="310"/>
        <end position="327"/>
    </location>
</feature>
<organism evidence="6 7">
    <name type="scientific">Celeribacter neptunius</name>
    <dbReference type="NCBI Taxonomy" id="588602"/>
    <lineage>
        <taxon>Bacteria</taxon>
        <taxon>Pseudomonadati</taxon>
        <taxon>Pseudomonadota</taxon>
        <taxon>Alphaproteobacteria</taxon>
        <taxon>Rhodobacterales</taxon>
        <taxon>Roseobacteraceae</taxon>
        <taxon>Celeribacter</taxon>
    </lineage>
</organism>
<feature type="transmembrane region" description="Helical" evidence="4">
    <location>
        <begin position="20"/>
        <end position="38"/>
    </location>
</feature>
<dbReference type="EMBL" id="FORH01000001">
    <property type="protein sequence ID" value="SFI68884.1"/>
    <property type="molecule type" value="Genomic_DNA"/>
</dbReference>
<feature type="transmembrane region" description="Helical" evidence="4">
    <location>
        <begin position="348"/>
        <end position="365"/>
    </location>
</feature>
<feature type="transmembrane region" description="Helical" evidence="4">
    <location>
        <begin position="116"/>
        <end position="137"/>
    </location>
</feature>
<dbReference type="GO" id="GO:0022857">
    <property type="term" value="F:transmembrane transporter activity"/>
    <property type="evidence" value="ECO:0007669"/>
    <property type="project" value="InterPro"/>
</dbReference>
<feature type="transmembrane region" description="Helical" evidence="4">
    <location>
        <begin position="174"/>
        <end position="194"/>
    </location>
</feature>
<evidence type="ECO:0000256" key="4">
    <source>
        <dbReference type="SAM" id="Phobius"/>
    </source>
</evidence>
<keyword evidence="1 4" id="KW-0812">Transmembrane</keyword>
<feature type="transmembrane region" description="Helical" evidence="4">
    <location>
        <begin position="254"/>
        <end position="273"/>
    </location>
</feature>
<feature type="transmembrane region" description="Helical" evidence="4">
    <location>
        <begin position="285"/>
        <end position="304"/>
    </location>
</feature>
<protein>
    <submittedName>
        <fullName evidence="6">Predicted arabinose efflux permease, MFS family</fullName>
    </submittedName>
</protein>
<feature type="transmembrane region" description="Helical" evidence="4">
    <location>
        <begin position="54"/>
        <end position="75"/>
    </location>
</feature>
<dbReference type="Proteomes" id="UP000199630">
    <property type="component" value="Unassembled WGS sequence"/>
</dbReference>
<name>A0A1I3K913_9RHOB</name>
<feature type="transmembrane region" description="Helical" evidence="4">
    <location>
        <begin position="144"/>
        <end position="162"/>
    </location>
</feature>
<reference evidence="7" key="1">
    <citation type="submission" date="2016-10" db="EMBL/GenBank/DDBJ databases">
        <authorList>
            <person name="Varghese N."/>
            <person name="Submissions S."/>
        </authorList>
    </citation>
    <scope>NUCLEOTIDE SEQUENCE [LARGE SCALE GENOMIC DNA]</scope>
    <source>
        <strain evidence="7">DSM 26471</strain>
    </source>
</reference>
<dbReference type="InterPro" id="IPR020846">
    <property type="entry name" value="MFS_dom"/>
</dbReference>
<keyword evidence="3 4" id="KW-0472">Membrane</keyword>
<evidence type="ECO:0000313" key="6">
    <source>
        <dbReference type="EMBL" id="SFI68884.1"/>
    </source>
</evidence>
<evidence type="ECO:0000313" key="7">
    <source>
        <dbReference type="Proteomes" id="UP000199630"/>
    </source>
</evidence>
<dbReference type="AlphaFoldDB" id="A0A1I3K913"/>
<dbReference type="CDD" id="cd17324">
    <property type="entry name" value="MFS_NepI_like"/>
    <property type="match status" value="1"/>
</dbReference>
<feature type="transmembrane region" description="Helical" evidence="4">
    <location>
        <begin position="371"/>
        <end position="391"/>
    </location>
</feature>
<accession>A0A1I3K913</accession>
<feature type="domain" description="Major facilitator superfamily (MFS) profile" evidence="5">
    <location>
        <begin position="21"/>
        <end position="395"/>
    </location>
</feature>
<proteinExistence type="predicted"/>
<evidence type="ECO:0000256" key="3">
    <source>
        <dbReference type="ARBA" id="ARBA00023136"/>
    </source>
</evidence>
<keyword evidence="7" id="KW-1185">Reference proteome</keyword>
<evidence type="ECO:0000259" key="5">
    <source>
        <dbReference type="PROSITE" id="PS50850"/>
    </source>
</evidence>
<dbReference type="PANTHER" id="PTHR42910">
    <property type="entry name" value="TRANSPORTER SCO4007-RELATED"/>
    <property type="match status" value="1"/>
</dbReference>
<dbReference type="SUPFAM" id="SSF103473">
    <property type="entry name" value="MFS general substrate transporter"/>
    <property type="match status" value="1"/>
</dbReference>
<dbReference type="Pfam" id="PF07690">
    <property type="entry name" value="MFS_1"/>
    <property type="match status" value="1"/>
</dbReference>
<dbReference type="STRING" id="588602.SAMN04487991_0611"/>
<feature type="transmembrane region" description="Helical" evidence="4">
    <location>
        <begin position="87"/>
        <end position="110"/>
    </location>
</feature>
<dbReference type="PROSITE" id="PS50850">
    <property type="entry name" value="MFS"/>
    <property type="match status" value="1"/>
</dbReference>
<feature type="transmembrane region" description="Helical" evidence="4">
    <location>
        <begin position="226"/>
        <end position="248"/>
    </location>
</feature>